<evidence type="ECO:0000313" key="1">
    <source>
        <dbReference type="EMBL" id="RCW41603.1"/>
    </source>
</evidence>
<organism evidence="1 2">
    <name type="scientific">Paenibacillus prosopidis</name>
    <dbReference type="NCBI Taxonomy" id="630520"/>
    <lineage>
        <taxon>Bacteria</taxon>
        <taxon>Bacillati</taxon>
        <taxon>Bacillota</taxon>
        <taxon>Bacilli</taxon>
        <taxon>Bacillales</taxon>
        <taxon>Paenibacillaceae</taxon>
        <taxon>Paenibacillus</taxon>
    </lineage>
</organism>
<proteinExistence type="predicted"/>
<accession>A0A368VJ71</accession>
<evidence type="ECO:0000313" key="2">
    <source>
        <dbReference type="Proteomes" id="UP000252415"/>
    </source>
</evidence>
<gene>
    <name evidence="1" type="ORF">DFP97_12239</name>
</gene>
<dbReference type="AlphaFoldDB" id="A0A368VJ71"/>
<reference evidence="1 2" key="1">
    <citation type="submission" date="2018-07" db="EMBL/GenBank/DDBJ databases">
        <title>Genomic Encyclopedia of Type Strains, Phase III (KMG-III): the genomes of soil and plant-associated and newly described type strains.</title>
        <authorList>
            <person name="Whitman W."/>
        </authorList>
    </citation>
    <scope>NUCLEOTIDE SEQUENCE [LARGE SCALE GENOMIC DNA]</scope>
    <source>
        <strain evidence="1 2">CECT 7506</strain>
    </source>
</reference>
<name>A0A368VJ71_9BACL</name>
<keyword evidence="2" id="KW-1185">Reference proteome</keyword>
<dbReference type="OrthoDB" id="9898078at2"/>
<dbReference type="EMBL" id="QPJD01000022">
    <property type="protein sequence ID" value="RCW41603.1"/>
    <property type="molecule type" value="Genomic_DNA"/>
</dbReference>
<protein>
    <submittedName>
        <fullName evidence="1">Uncharacterized protein</fullName>
    </submittedName>
</protein>
<dbReference type="Proteomes" id="UP000252415">
    <property type="component" value="Unassembled WGS sequence"/>
</dbReference>
<comment type="caution">
    <text evidence="1">The sequence shown here is derived from an EMBL/GenBank/DDBJ whole genome shotgun (WGS) entry which is preliminary data.</text>
</comment>
<dbReference type="RefSeq" id="WP_114383702.1">
    <property type="nucleotide sequence ID" value="NZ_QPJD01000022.1"/>
</dbReference>
<sequence length="83" mass="9205">MKDCPNCGALLERADYLEGENGFEEALVCMECDDDKYYPIDEEPPCCICDTDDDIDQDSGFICTECASKYSLLAESELKSVVA</sequence>